<evidence type="ECO:0000313" key="5">
    <source>
        <dbReference type="Proteomes" id="UP001150904"/>
    </source>
</evidence>
<keyword evidence="3" id="KW-0539">Nucleus</keyword>
<reference evidence="4" key="1">
    <citation type="submission" date="2022-12" db="EMBL/GenBank/DDBJ databases">
        <authorList>
            <person name="Petersen C."/>
        </authorList>
    </citation>
    <scope>NUCLEOTIDE SEQUENCE</scope>
    <source>
        <strain evidence="4">IBT 15544</strain>
    </source>
</reference>
<dbReference type="EMBL" id="JAPQKR010000016">
    <property type="protein sequence ID" value="KAJ5190242.1"/>
    <property type="molecule type" value="Genomic_DNA"/>
</dbReference>
<dbReference type="GO" id="GO:0071013">
    <property type="term" value="C:catalytic step 2 spliceosome"/>
    <property type="evidence" value="ECO:0007669"/>
    <property type="project" value="TreeGrafter"/>
</dbReference>
<dbReference type="OrthoDB" id="297219at2759"/>
<comment type="similarity">
    <text evidence="2">Belongs to the NRDE2 family.</text>
</comment>
<comment type="subcellular location">
    <subcellularLocation>
        <location evidence="1">Nucleus</location>
    </subcellularLocation>
</comment>
<organism evidence="4 5">
    <name type="scientific">Penicillium cinerascens</name>
    <dbReference type="NCBI Taxonomy" id="70096"/>
    <lineage>
        <taxon>Eukaryota</taxon>
        <taxon>Fungi</taxon>
        <taxon>Dikarya</taxon>
        <taxon>Ascomycota</taxon>
        <taxon>Pezizomycotina</taxon>
        <taxon>Eurotiomycetes</taxon>
        <taxon>Eurotiomycetidae</taxon>
        <taxon>Eurotiales</taxon>
        <taxon>Aspergillaceae</taxon>
        <taxon>Penicillium</taxon>
    </lineage>
</organism>
<dbReference type="GO" id="GO:0031048">
    <property type="term" value="P:regulatory ncRNA-mediated heterochromatin formation"/>
    <property type="evidence" value="ECO:0007669"/>
    <property type="project" value="TreeGrafter"/>
</dbReference>
<keyword evidence="5" id="KW-1185">Reference proteome</keyword>
<protein>
    <submittedName>
        <fullName evidence="4">Uncharacterized protein</fullName>
    </submittedName>
</protein>
<dbReference type="GeneID" id="83183584"/>
<dbReference type="AlphaFoldDB" id="A0A9W9J5X9"/>
<evidence type="ECO:0000313" key="4">
    <source>
        <dbReference type="EMBL" id="KAJ5190242.1"/>
    </source>
</evidence>
<dbReference type="GO" id="GO:1902369">
    <property type="term" value="P:negative regulation of RNA catabolic process"/>
    <property type="evidence" value="ECO:0007669"/>
    <property type="project" value="TreeGrafter"/>
</dbReference>
<reference evidence="4" key="2">
    <citation type="journal article" date="2023" name="IMA Fungus">
        <title>Comparative genomic study of the Penicillium genus elucidates a diverse pangenome and 15 lateral gene transfer events.</title>
        <authorList>
            <person name="Petersen C."/>
            <person name="Sorensen T."/>
            <person name="Nielsen M.R."/>
            <person name="Sondergaard T.E."/>
            <person name="Sorensen J.L."/>
            <person name="Fitzpatrick D.A."/>
            <person name="Frisvad J.C."/>
            <person name="Nielsen K.L."/>
        </authorList>
    </citation>
    <scope>NUCLEOTIDE SEQUENCE</scope>
    <source>
        <strain evidence="4">IBT 15544</strain>
    </source>
</reference>
<proteinExistence type="inferred from homology"/>
<accession>A0A9W9J5X9</accession>
<evidence type="ECO:0000256" key="2">
    <source>
        <dbReference type="ARBA" id="ARBA00009265"/>
    </source>
</evidence>
<dbReference type="RefSeq" id="XP_058303182.1">
    <property type="nucleotide sequence ID" value="XM_058456283.1"/>
</dbReference>
<sequence length="1172" mass="132951">MPAHAIRAATDRDDGLVEFAGETNSPSRGSLALNLPRQLRRLIDRLIAVTKYLYETTVIAAGHSLVKVTVDLARHGALSTMTDIDPRTAIHTQSEGVAVTLEIGADLKNGNNRATTYDTGEPDLFIIDRRGDRHNITYGATHRYAVPAFRRAGSGRVIGINTTYMIDREHRDTDSLILRSREQGLADGARVKSTRLMSKSSAQPTRLFRLRQDNTGNAALEHMQDFIEFDSASKTNFNDNNDSGDERHAYRSIHGKAKDEDVIPGELEALPDPKSLEQDIIDIDADRKARNAELARAIDSNPTDVASWLKLIDHQDMLILGTRDESHSFTYADRQSLAEVKLSLYEKALKKVGESHHKDRLLLGRLYEGAKSWDADKLLGQWKDTLKKNSAFISLWVKYLDFRQTDFRDFAFEQCMSVFLECLSLNASSAASPHKIQVQCYLFLRLTLFVREAGYVELAVGLWQGVLEFTCFMPSSFAESNDKEGALSSFAQFWESEVARIGEVGAVGWRNAASSDVVPTTHAYKTRVESTDLLTSWAAAERERAVDCQMPSRSIDEFKTGMDDPYTVVLFSDLQNVLPFFWGLNNLDELIDSFVYFCHLPHLTVTQNAPTTRLWSGDNFVRNEFVDNTQNNLSLWISSQSDNPQSSKSPFCFPVPNFIHTTDIMFATPKKWFSSFQAWTDDISSESSIINHGWVRQTLRSLAELYTADSELAEYALAVDFACDREAAKKFAKRLLRTRSSNLRLYNCFALMQSRTGAQSTADHVWSTALSMSKDFEDYDKIDCGLLWNSWTWEFLQCEDFGRASYVLHAMLSQKIDLAPFSTAPDPVQFNATSKLRVQKILRESQEKALAYRKLQVYASYTDCLALLLYIVEGSFEASLGVYASAVLKLRDLPVQEESTKAFTAELIHQSRARLIYFHVERQGKFKPVQIHNLLTESISLFPHNTLFLSLFMWNEARFPIFDRIRDIRALTKSTDPDSRYRLDGDFGLRGIASQSTPISTHLFSIYNELCRPVFTGGTAHSTRAAFEKAIGEHSALASIKPGDKDTHHSFDVDSARSNITIWKLYILFELHQTRDINSAKAVFYRAIRACPWSKELLMLAFEQLRDDLVQRDPKFRDRKRSKHTGFEFDDLCQIYNVFIEKQLRIHVNIQNDILDVLAQRRGAAEVPEDSP</sequence>
<name>A0A9W9J5X9_9EURO</name>
<comment type="caution">
    <text evidence="4">The sequence shown here is derived from an EMBL/GenBank/DDBJ whole genome shotgun (WGS) entry which is preliminary data.</text>
</comment>
<dbReference type="PANTHER" id="PTHR13471:SF0">
    <property type="entry name" value="NUCLEAR EXOSOME REGULATOR NRDE2"/>
    <property type="match status" value="1"/>
</dbReference>
<gene>
    <name evidence="4" type="ORF">N7498_009227</name>
</gene>
<dbReference type="Pfam" id="PF08424">
    <property type="entry name" value="NRDE-2"/>
    <property type="match status" value="1"/>
</dbReference>
<evidence type="ECO:0000256" key="3">
    <source>
        <dbReference type="ARBA" id="ARBA00023242"/>
    </source>
</evidence>
<dbReference type="Proteomes" id="UP001150904">
    <property type="component" value="Unassembled WGS sequence"/>
</dbReference>
<dbReference type="InterPro" id="IPR013633">
    <property type="entry name" value="NRDE-2"/>
</dbReference>
<evidence type="ECO:0000256" key="1">
    <source>
        <dbReference type="ARBA" id="ARBA00004123"/>
    </source>
</evidence>
<dbReference type="PANTHER" id="PTHR13471">
    <property type="entry name" value="TETRATRICOPEPTIDE-LIKE HELICAL"/>
    <property type="match status" value="1"/>
</dbReference>